<evidence type="ECO:0000313" key="1">
    <source>
        <dbReference type="EMBL" id="RMZ94943.1"/>
    </source>
</evidence>
<protein>
    <submittedName>
        <fullName evidence="1">Uncharacterized protein</fullName>
    </submittedName>
</protein>
<proteinExistence type="predicted"/>
<gene>
    <name evidence="1" type="ORF">BpHYR1_027201</name>
</gene>
<dbReference type="Proteomes" id="UP000276133">
    <property type="component" value="Unassembled WGS sequence"/>
</dbReference>
<reference evidence="1 2" key="1">
    <citation type="journal article" date="2018" name="Sci. Rep.">
        <title>Genomic signatures of local adaptation to the degree of environmental predictability in rotifers.</title>
        <authorList>
            <person name="Franch-Gras L."/>
            <person name="Hahn C."/>
            <person name="Garcia-Roger E.M."/>
            <person name="Carmona M.J."/>
            <person name="Serra M."/>
            <person name="Gomez A."/>
        </authorList>
    </citation>
    <scope>NUCLEOTIDE SEQUENCE [LARGE SCALE GENOMIC DNA]</scope>
    <source>
        <strain evidence="1">HYR1</strain>
    </source>
</reference>
<sequence length="71" mass="8289">MIHLDQRCLDLARNLEYRLCVHSDSENLSVLAAASKNLGSFWLKCWKFCDLDSKWLSSSSSQFYPTWSWSL</sequence>
<evidence type="ECO:0000313" key="2">
    <source>
        <dbReference type="Proteomes" id="UP000276133"/>
    </source>
</evidence>
<comment type="caution">
    <text evidence="1">The sequence shown here is derived from an EMBL/GenBank/DDBJ whole genome shotgun (WGS) entry which is preliminary data.</text>
</comment>
<accession>A0A3M7P7E9</accession>
<dbReference type="AlphaFoldDB" id="A0A3M7P7E9"/>
<organism evidence="1 2">
    <name type="scientific">Brachionus plicatilis</name>
    <name type="common">Marine rotifer</name>
    <name type="synonym">Brachionus muelleri</name>
    <dbReference type="NCBI Taxonomy" id="10195"/>
    <lineage>
        <taxon>Eukaryota</taxon>
        <taxon>Metazoa</taxon>
        <taxon>Spiralia</taxon>
        <taxon>Gnathifera</taxon>
        <taxon>Rotifera</taxon>
        <taxon>Eurotatoria</taxon>
        <taxon>Monogononta</taxon>
        <taxon>Pseudotrocha</taxon>
        <taxon>Ploima</taxon>
        <taxon>Brachionidae</taxon>
        <taxon>Brachionus</taxon>
    </lineage>
</organism>
<dbReference type="EMBL" id="REGN01012716">
    <property type="protein sequence ID" value="RMZ94943.1"/>
    <property type="molecule type" value="Genomic_DNA"/>
</dbReference>
<name>A0A3M7P7E9_BRAPC</name>
<keyword evidence="2" id="KW-1185">Reference proteome</keyword>